<feature type="domain" description="DUF4082" evidence="5">
    <location>
        <begin position="1195"/>
        <end position="1340"/>
    </location>
</feature>
<evidence type="ECO:0000259" key="4">
    <source>
        <dbReference type="Pfam" id="PF13205"/>
    </source>
</evidence>
<dbReference type="OrthoDB" id="505641at2"/>
<dbReference type="Pfam" id="PF20254">
    <property type="entry name" value="DMFA2_C"/>
    <property type="match status" value="1"/>
</dbReference>
<evidence type="ECO:0000256" key="3">
    <source>
        <dbReference type="SAM" id="SignalP"/>
    </source>
</evidence>
<dbReference type="InterPro" id="IPR032812">
    <property type="entry name" value="SbsA_Ig"/>
</dbReference>
<feature type="region of interest" description="Disordered" evidence="2">
    <location>
        <begin position="536"/>
        <end position="555"/>
    </location>
</feature>
<dbReference type="InParanoid" id="A0LW95"/>
<feature type="domain" description="DUF4082" evidence="5">
    <location>
        <begin position="1463"/>
        <end position="1607"/>
    </location>
</feature>
<proteinExistence type="predicted"/>
<feature type="region of interest" description="Disordered" evidence="2">
    <location>
        <begin position="344"/>
        <end position="372"/>
    </location>
</feature>
<feature type="domain" description="SbsA Ig-like" evidence="4">
    <location>
        <begin position="1350"/>
        <end position="1446"/>
    </location>
</feature>
<dbReference type="Pfam" id="PF13313">
    <property type="entry name" value="DUF4082"/>
    <property type="match status" value="5"/>
</dbReference>
<evidence type="ECO:0000259" key="5">
    <source>
        <dbReference type="Pfam" id="PF13313"/>
    </source>
</evidence>
<evidence type="ECO:0000313" key="7">
    <source>
        <dbReference type="EMBL" id="ABK53705.1"/>
    </source>
</evidence>
<dbReference type="STRING" id="351607.Acel_1933"/>
<feature type="domain" description="DUF4082" evidence="5">
    <location>
        <begin position="1632"/>
        <end position="1778"/>
    </location>
</feature>
<accession>A0LW95</accession>
<dbReference type="Proteomes" id="UP000008221">
    <property type="component" value="Chromosome"/>
</dbReference>
<evidence type="ECO:0000256" key="1">
    <source>
        <dbReference type="ARBA" id="ARBA00022729"/>
    </source>
</evidence>
<dbReference type="Gene3D" id="2.60.40.1220">
    <property type="match status" value="2"/>
</dbReference>
<dbReference type="Gene3D" id="2.60.40.3710">
    <property type="match status" value="1"/>
</dbReference>
<feature type="chain" id="PRO_5039705881" description="Ig-like domain-containing protein" evidence="3">
    <location>
        <begin position="29"/>
        <end position="1785"/>
    </location>
</feature>
<dbReference type="InterPro" id="IPR014756">
    <property type="entry name" value="Ig_E-set"/>
</dbReference>
<name>A0LW95_ACIC1</name>
<feature type="domain" description="N,N-dimethylformamidase beta subunit-like C-terminal" evidence="6">
    <location>
        <begin position="98"/>
        <end position="499"/>
    </location>
</feature>
<dbReference type="Pfam" id="PF17957">
    <property type="entry name" value="Big_7"/>
    <property type="match status" value="1"/>
</dbReference>
<dbReference type="HOGENOM" id="CLU_001554_1_0_11"/>
<evidence type="ECO:0000259" key="6">
    <source>
        <dbReference type="Pfam" id="PF20254"/>
    </source>
</evidence>
<evidence type="ECO:0008006" key="9">
    <source>
        <dbReference type="Google" id="ProtNLM"/>
    </source>
</evidence>
<dbReference type="EMBL" id="CP000481">
    <property type="protein sequence ID" value="ABK53705.1"/>
    <property type="molecule type" value="Genomic_DNA"/>
</dbReference>
<dbReference type="RefSeq" id="WP_011720768.1">
    <property type="nucleotide sequence ID" value="NC_008578.1"/>
</dbReference>
<evidence type="ECO:0000313" key="8">
    <source>
        <dbReference type="Proteomes" id="UP000008221"/>
    </source>
</evidence>
<dbReference type="InterPro" id="IPR025141">
    <property type="entry name" value="DUF4082"/>
</dbReference>
<dbReference type="Gene3D" id="2.60.40.650">
    <property type="match status" value="1"/>
</dbReference>
<protein>
    <recommendedName>
        <fullName evidence="9">Ig-like domain-containing protein</fullName>
    </recommendedName>
</protein>
<dbReference type="SUPFAM" id="SSF81296">
    <property type="entry name" value="E set domains"/>
    <property type="match status" value="1"/>
</dbReference>
<dbReference type="KEGG" id="ace:Acel_1933"/>
<dbReference type="InterPro" id="IPR046540">
    <property type="entry name" value="DMFA2_C"/>
</dbReference>
<feature type="domain" description="DUF4082" evidence="5">
    <location>
        <begin position="667"/>
        <end position="810"/>
    </location>
</feature>
<feature type="signal peptide" evidence="3">
    <location>
        <begin position="1"/>
        <end position="28"/>
    </location>
</feature>
<feature type="domain" description="SbsA Ig-like" evidence="4">
    <location>
        <begin position="820"/>
        <end position="916"/>
    </location>
</feature>
<dbReference type="InterPro" id="IPR014755">
    <property type="entry name" value="Cu-Rt/internalin_Ig-like"/>
</dbReference>
<gene>
    <name evidence="7" type="ordered locus">Acel_1933</name>
</gene>
<organism evidence="7 8">
    <name type="scientific">Acidothermus cellulolyticus (strain ATCC 43068 / DSM 8971 / 11B)</name>
    <dbReference type="NCBI Taxonomy" id="351607"/>
    <lineage>
        <taxon>Bacteria</taxon>
        <taxon>Bacillati</taxon>
        <taxon>Actinomycetota</taxon>
        <taxon>Actinomycetes</taxon>
        <taxon>Acidothermales</taxon>
        <taxon>Acidothermaceae</taxon>
        <taxon>Acidothermus</taxon>
    </lineage>
</organism>
<sequence>MMARITTRSLHVARVFAAAALAAGGLLAAQPAASAATSPCGPGSNPIVCENSKPGTPESVWDVTGVGDPTIQGFATDMSVNIGQTEYFKISTDASAYTIDIYRLGWYGGDGARKIASITPSAALPQNQPACITDPATQLVDCGDWAVSASWTVPTTAVSGVYLAVLTRTDTGGQSQIPFVVRDDSSHSDIVFQTSDTTWEAYNTYGGADFYTGSNGRAYKISYNRPFSTRGDNDGRDYLFSNEYPMIRFLERNGYDVSYISGVDTARNGSLLLNHRIFLSVGHDEYWSGEQRANVEAARDAGVNLAFFSGNEIYWKTRWEPSVDGSNTPYRTLVSYKETWANGPIDPLEPTTTTATWRDPRFGPPINPQGDGYHPENALSGTMYMSNTGGFAIQVPYPYSRDRIWRNTSVASLGPGQTATLAPNTLGYEFDSDVDNGFRPAGLIDLSSTVESVPQKMIDYGNTVAQGTVTHSLTLYRAPSGALVFGAGTVQWAWGLDDDHDGTTSPADPRMQQATVNLFADMGVQPQTLMSGLVPASPSTDTTPPTVTISSPTSSSTLTVASPVTISGTASDVGGVVAGVEVSVDGGQTWHPATGTTSWQYTWTPTTSGQVTLAVRATDDSVNTSSPVTEIVTVAPRGCPCTIWPTSSAPPPPPQITASSGEGAGSPDYSESDPSSVEVGVKFQPTEDGYVTGVRFYKLSTNTGTHVGSLWSSSGQLLATATFTNETTSGWQQVTFATPIAVKAGQTYIASYHAPNGHYAAQPFYFETSGVTSEPLVAPSGPAIGGNGVFAYGSGTIFPNQSYDNTNYWVDVVFVTPDHSVTVSAVTPANGATGAATTNPITATFTGDVDPGSVVFQVSQNGLTINGTTSYDTASRTATFTPSTPLAAGTPYTVTLDARAAASGLPIAPYQWSFTTTNAAPCPCSFWPSAGTPSAAPANDSLSVNLGLRFTPAVNGYVTGVKFYKGVGNGGTHVGSLWTAAGQLLAAATFTNETTTGWQQVNFATPVAVSAGTTYVVSYLAPQGHYTATPNFFTGTLTVGPLTAAATPGNGVFTYAATNAFPSQSYQASNYWVDPIFTNAQLAPQVVATTPAAGATNVDPTAEITITFDKPVTSPSVTVVLDASGAPVSGIVTLSTDGTTVTFTPSSALPAGSVVDVTVQATAAADGVPSNPYAWSFTTAGTAPTCPCALWSESAAPAVAAVDDASSVELGVKFTTSRDGYVSAIKFYKGNGNTGTHVGHLWSADGTLLASVTFTNESATGWQVAVFSSPVPVKAGQTYVASYYAPNGHYAATGGYFNAAYSNGPLTAPSSGGSGGNGVFRYSTGGGFPSSSYNATNYWVDVVFTPPTSGATVATVSPAAGSTGAPTTSPVSLTFSGAVDPSSVALTVTDTGMALTGTLTYDATTYTATWTPAAPFSAGTTYTVNVTAVDPFTGLSIPPYTWSFTTAGDPSGCPCSLWSTALQPNAGEANDPNSVVVGVKFTPTADGYITGIRFYKSTNNTGVHSGSLWTASGQLLARATFANESATGWQTVTFSTPVAVTAGQTYVASYFAPNGHYVASPNYFAAARSAGPLVAPASADVGGNGVYSYSPVDAFPTNTYNATNYWVDVLYTASPPPPPSVPCPCSIWSAATVPVQASVNEGSSVELGLRFETTQAGFITGIRFYKGAGNDGTHTGSLWDADGNLLATVTFTNETASGWQEADFSAPVPVQPGVVYVASYYAPNGHYAADPGYFTSNGVSSGPLVALSSPAAQGNGVYRYGSGGVMPTDSYNATNYWVDVVFTSN</sequence>
<feature type="domain" description="DUF4082" evidence="5">
    <location>
        <begin position="932"/>
        <end position="1073"/>
    </location>
</feature>
<evidence type="ECO:0000256" key="2">
    <source>
        <dbReference type="SAM" id="MobiDB-lite"/>
    </source>
</evidence>
<feature type="region of interest" description="Disordered" evidence="2">
    <location>
        <begin position="644"/>
        <end position="678"/>
    </location>
</feature>
<keyword evidence="1 3" id="KW-0732">Signal</keyword>
<dbReference type="eggNOG" id="COG4257">
    <property type="taxonomic scope" value="Bacteria"/>
</dbReference>
<keyword evidence="8" id="KW-1185">Reference proteome</keyword>
<dbReference type="eggNOG" id="COG1749">
    <property type="taxonomic scope" value="Bacteria"/>
</dbReference>
<reference evidence="7 8" key="1">
    <citation type="journal article" date="2009" name="Genome Res.">
        <title>Complete genome of the cellulolytic thermophile Acidothermus cellulolyticus 11B provides insights into its ecophysiological and evolutionary adaptations.</title>
        <authorList>
            <person name="Barabote R.D."/>
            <person name="Xie G."/>
            <person name="Leu D.H."/>
            <person name="Normand P."/>
            <person name="Necsulea A."/>
            <person name="Daubin V."/>
            <person name="Medigue C."/>
            <person name="Adney W.S."/>
            <person name="Xu X.C."/>
            <person name="Lapidus A."/>
            <person name="Parales R.E."/>
            <person name="Detter C."/>
            <person name="Pujic P."/>
            <person name="Bruce D."/>
            <person name="Lavire C."/>
            <person name="Challacombe J.F."/>
            <person name="Brettin T.S."/>
            <person name="Berry A.M."/>
        </authorList>
    </citation>
    <scope>NUCLEOTIDE SEQUENCE [LARGE SCALE GENOMIC DNA]</scope>
    <source>
        <strain evidence="8">ATCC 43068 / DSM 8971 / 11B</strain>
    </source>
</reference>
<feature type="domain" description="SbsA Ig-like" evidence="4">
    <location>
        <begin position="1083"/>
        <end position="1179"/>
    </location>
</feature>
<dbReference type="Pfam" id="PF13205">
    <property type="entry name" value="Big_5"/>
    <property type="match status" value="3"/>
</dbReference>